<dbReference type="EMBL" id="AF170722">
    <property type="protein sequence ID" value="AAF17893.1"/>
    <property type="molecule type" value="Genomic_DNA"/>
</dbReference>
<reference evidence="5" key="15">
    <citation type="journal article" date="1993" name="Proc. Natl. Acad. Sci. U.S.A.">
        <title>Identification of a poxvirus gene encoding a uracil-DNA glycosylase.</title>
        <authorList>
            <person name="Upton C."/>
            <person name="Stuart D.T."/>
            <person name="McFadden G."/>
        </authorList>
    </citation>
    <scope>NUCLEOTIDE SEQUENCE [LARGE SCALE GENOMIC DNA]</scope>
    <source>
        <strain evidence="5">Kasza</strain>
    </source>
</reference>
<dbReference type="SUPFAM" id="SSF117281">
    <property type="entry name" value="Kelch motif"/>
    <property type="match status" value="1"/>
</dbReference>
<dbReference type="PANTHER" id="PTHR45632:SF3">
    <property type="entry name" value="KELCH-LIKE PROTEIN 32"/>
    <property type="match status" value="1"/>
</dbReference>
<organismHost>
    <name type="scientific">Oryctolagus cuniculus</name>
    <name type="common">Rabbit</name>
    <dbReference type="NCBI Taxonomy" id="9986"/>
</organismHost>
<reference evidence="5" key="7">
    <citation type="journal article" date="1990" name="Virology">
        <title>Identification and DNA sequence of the Shope fibroma virus DNA topoisomerase gene.</title>
        <authorList>
            <person name="Upton C."/>
            <person name="Opgenorth A."/>
            <person name="Traktman P."/>
            <person name="McFadden G."/>
        </authorList>
    </citation>
    <scope>NUCLEOTIDE SEQUENCE [LARGE SCALE GENOMIC DNA]</scope>
    <source>
        <strain evidence="5">Kasza</strain>
    </source>
</reference>
<accession>Q9Q960</accession>
<reference evidence="5" key="17">
    <citation type="journal article" date="1994" name="Virology">
        <title>Characterization of the Shope fibroma virus DNA ligase gene.</title>
        <authorList>
            <person name="Parks R.J."/>
            <person name="Lichty B.D."/>
            <person name="Karakis C."/>
            <person name="Evans D.H."/>
        </authorList>
    </citation>
    <scope>NUCLEOTIDE SEQUENCE [LARGE SCALE GENOMIC DNA]</scope>
    <source>
        <strain evidence="5">Kasza</strain>
    </source>
</reference>
<dbReference type="SUPFAM" id="SSF54695">
    <property type="entry name" value="POZ domain"/>
    <property type="match status" value="1"/>
</dbReference>
<keyword evidence="1" id="KW-0880">Kelch repeat</keyword>
<proteinExistence type="predicted"/>
<dbReference type="CDD" id="cd14733">
    <property type="entry name" value="BACK"/>
    <property type="match status" value="1"/>
</dbReference>
<reference evidence="5" key="10">
    <citation type="journal article" date="1991" name="Biochem. Biophys. Res. Commun.">
        <title>T2 open reading frame from the Shope fibroma virus encodes a soluble form of the TNF receptor.</title>
        <authorList>
            <person name="Smith C.A."/>
            <person name="Davis T."/>
            <person name="Wignall J.M."/>
            <person name="Din W.S."/>
            <person name="Farrah T."/>
            <person name="Upton C."/>
            <person name="McFadden G."/>
            <person name="Goodwin R.G."/>
        </authorList>
    </citation>
    <scope>NUCLEOTIDE SEQUENCE [LARGE SCALE GENOMIC DNA]</scope>
    <source>
        <strain evidence="5">Kasza</strain>
    </source>
</reference>
<reference evidence="5" key="3">
    <citation type="journal article" date="1986" name="Mol. Cell. Biol.">
        <title>DNA sequence homology between the terminal inverted repeats of Shope fibroma virus and an endogenous cellular plasmid species.</title>
        <authorList>
            <person name="Upton C."/>
            <person name="McFadden G."/>
        </authorList>
    </citation>
    <scope>NUCLEOTIDE SEQUENCE [LARGE SCALE GENOMIC DNA]</scope>
    <source>
        <strain evidence="5">Kasza</strain>
    </source>
</reference>
<evidence type="ECO:0000313" key="4">
    <source>
        <dbReference type="EMBL" id="AAF17893.1"/>
    </source>
</evidence>
<dbReference type="Pfam" id="PF07707">
    <property type="entry name" value="BACK"/>
    <property type="match status" value="1"/>
</dbReference>
<reference evidence="5" key="18">
    <citation type="journal article" date="1995" name="Virology">
        <title>Myxoma virus and Shope fibroma virus encode dual-specificity tyrosine/serine phosphatases which are essential for virus viability.</title>
        <authorList>
            <person name="Mossman K."/>
            <person name="Ostergaard H."/>
            <person name="Upton C."/>
            <person name="McFadden G."/>
        </authorList>
    </citation>
    <scope>NUCLEOTIDE SEQUENCE [LARGE SCALE GENOMIC DNA]</scope>
    <source>
        <strain evidence="5">Kasza</strain>
    </source>
</reference>
<dbReference type="PROSITE" id="PS50097">
    <property type="entry name" value="BTB"/>
    <property type="match status" value="1"/>
</dbReference>
<keyword evidence="2" id="KW-0677">Repeat</keyword>
<reference evidence="4 5" key="23">
    <citation type="journal article" date="1999" name="Virology">
        <title>The complete genome sequence of shope (Rabbit) fibroma virus.</title>
        <authorList>
            <person name="Willer D.O."/>
            <person name="McFadden G."/>
            <person name="Evans D.H."/>
        </authorList>
    </citation>
    <scope>NUCLEOTIDE SEQUENCE [LARGE SCALE GENOMIC DNA]</scope>
    <source>
        <strain evidence="4 5">Kasza</strain>
    </source>
</reference>
<dbReference type="Proteomes" id="UP000000868">
    <property type="component" value="Segment"/>
</dbReference>
<dbReference type="PIRSF" id="PIRSF003716">
    <property type="entry name" value="VAC_F3L"/>
    <property type="match status" value="1"/>
</dbReference>
<dbReference type="Gene3D" id="2.120.10.80">
    <property type="entry name" value="Kelch-type beta propeller"/>
    <property type="match status" value="1"/>
</dbReference>
<reference evidence="5" key="6">
    <citation type="journal article" date="1988" name="Virology">
        <title>Tumorigenic poxviruses: fine analysis of the recombination junctions in malignant rabbit fibroma virus, a recombinant between Shope fibroma virus and myxoma virus.</title>
        <authorList>
            <person name="Upton C."/>
            <person name="Macen J.L."/>
            <person name="Maranchuk R.A."/>
            <person name="DeLange A.M."/>
            <person name="McFadden G."/>
        </authorList>
    </citation>
    <scope>NUCLEOTIDE SEQUENCE [LARGE SCALE GENOMIC DNA]</scope>
    <source>
        <strain evidence="5">Kasza</strain>
    </source>
</reference>
<reference evidence="5" key="21">
    <citation type="journal article" date="1999" name="J. Mol. Biol.">
        <title>Shope fibroma virus DNA topoisomerase catalyses holliday junction resolution and hairpin formation in vitro.</title>
        <authorList>
            <person name="Palaniyar N."/>
            <person name="Gerasimopoulos E."/>
            <person name="Evans D.H."/>
        </authorList>
    </citation>
    <scope>NUCLEOTIDE SEQUENCE [LARGE SCALE GENOMIC DNA]</scope>
    <source>
        <strain evidence="5">Kasza</strain>
    </source>
</reference>
<reference evidence="4 5" key="12">
    <citation type="journal article" date="1991" name="Virology">
        <title>Sequence and analysis of a portion of the genomes of Shope fibroma virus and malignant rabbit fibroma virus that is important for viral replication in lymphocytes.</title>
        <authorList>
            <person name="Strayer D.S."/>
            <person name="Jerng H.H."/>
            <person name="O'Connor K."/>
        </authorList>
    </citation>
    <scope>NUCLEOTIDE SEQUENCE [LARGE SCALE GENOMIC DNA]</scope>
    <source>
        <strain evidence="4 5">Kasza</strain>
    </source>
</reference>
<evidence type="ECO:0000259" key="3">
    <source>
        <dbReference type="PROSITE" id="PS50097"/>
    </source>
</evidence>
<reference evidence="5" key="2">
    <citation type="journal article" date="1986" name="J. Virol.">
        <title>Identification and nucleotide sequence of the thymidine kinase gene of Shope fibroma virus.</title>
        <authorList>
            <person name="Upton C."/>
            <person name="McFadden G."/>
        </authorList>
    </citation>
    <scope>NUCLEOTIDE SEQUENCE [LARGE SCALE GENOMIC DNA]</scope>
    <source>
        <strain evidence="5">Kasza</strain>
    </source>
</reference>
<gene>
    <name evidence="4" type="primary">s009L</name>
</gene>
<reference evidence="5" key="16">
    <citation type="journal article" date="1994" name="J. Virol.">
        <title>A poxvirus protein with a RING finger motif binds zinc and localizes in virus factories.</title>
        <authorList>
            <person name="Upton C."/>
            <person name="Schiff L."/>
            <person name="Rice S.A."/>
            <person name="Dowdeswell T."/>
            <person name="Yang X."/>
            <person name="McFadden G."/>
        </authorList>
    </citation>
    <scope>NUCLEOTIDE SEQUENCE [LARGE SCALE GENOMIC DNA]</scope>
    <source>
        <strain evidence="5">Kasza</strain>
    </source>
</reference>
<reference evidence="4 5" key="9">
    <citation type="journal article" date="1990" name="Virology">
        <title>Tumorigenic poxviruses: characterization of the expression of an epidermal growth factor related gene in Shope fibroma virus.</title>
        <authorList>
            <person name="Chang W."/>
            <person name="Macaulay C."/>
            <person name="Hu S.L."/>
            <person name="Tam J.P."/>
            <person name="McFadden G."/>
        </authorList>
    </citation>
    <scope>NUCLEOTIDE SEQUENCE [LARGE SCALE GENOMIC DNA]</scope>
    <source>
        <strain evidence="4 5">Kasza</strain>
    </source>
</reference>
<feature type="domain" description="BTB" evidence="3">
    <location>
        <begin position="15"/>
        <end position="79"/>
    </location>
</feature>
<dbReference type="SMART" id="SM00612">
    <property type="entry name" value="Kelch"/>
    <property type="match status" value="4"/>
</dbReference>
<dbReference type="Pfam" id="PF01344">
    <property type="entry name" value="Kelch_1"/>
    <property type="match status" value="3"/>
</dbReference>
<reference evidence="4 5" key="1">
    <citation type="journal article" date="1984" name="J. Virol.">
        <title>Tumorigenic poxviruses: construction of the composite physical map of the Shope fibroma virus genome.</title>
        <authorList>
            <person name="Delange A.M."/>
            <person name="Macaulay C."/>
            <person name="Block W."/>
            <person name="Mueller T."/>
            <person name="McFadden G."/>
        </authorList>
    </citation>
    <scope>NUCLEOTIDE SEQUENCE [LARGE SCALE GENOMIC DNA]</scope>
    <source>
        <strain evidence="4 5">Kasza</strain>
    </source>
</reference>
<reference evidence="5" key="19">
    <citation type="journal article" date="1995" name="Virology">
        <title>Species specificity of ectromelia virus and vaccinia virus interferon-gamma binding proteins.</title>
        <authorList>
            <person name="Mossman K."/>
            <person name="Upton C."/>
            <person name="Buller R.M."/>
            <person name="McFadden G."/>
        </authorList>
    </citation>
    <scope>NUCLEOTIDE SEQUENCE [LARGE SCALE GENOMIC DNA]</scope>
    <source>
        <strain evidence="5">Kasza</strain>
    </source>
</reference>
<dbReference type="InterPro" id="IPR015915">
    <property type="entry name" value="Kelch-typ_b-propeller"/>
</dbReference>
<name>Q9Q960_RFVKA</name>
<sequence>MSRTLLRFLEDGAMSDVTIVVGNLTFFAHKLILSLHSDYFYRLFNGGFTPPDTVTLDSEYDVVKAVLMYMYTGFSDLKDRTIDDIQSVIILADYLGIDKLVDECIHCIISKVDTSNCVGVYRFADTYHIENLRQATKTFLTEILLSPTDAFENLSQDDAVIVLKETYNVVDRRTIISVILLWVRKCPNRIKQIKALTTAIHDDNDEDDVYTIYERYVEELKDMSTNPLSNNCIATIDKERYICVVNPDTSWSKRVTYMSRRVVGDRFTVVCMDNVLYIIGGTLEGAPTSDVLAYDLITRTYNLIPEMGKYRRNSSACVVNGYIYVVGGIDQEDRLIGSVEYWKPGMDEWHNAPYLQANVETATVCYRNELWVAGGTVDLYYPTFINSVNRLTGDRWTIVEPLPEPRSGAAAVVYNDRLYCIGGRVHGGIYTSHVYRYLDESHTWERLSDMVEVRRNPICCVYNNAIYVLGGNTNAVEKYNGCKWRRTDDIPVYPSCNNTAYPFFYTNYDK</sequence>
<dbReference type="PANTHER" id="PTHR45632">
    <property type="entry name" value="LD33804P"/>
    <property type="match status" value="1"/>
</dbReference>
<reference evidence="5" key="22">
    <citation type="journal article" date="1999" name="J. Virol.">
        <title>Myxoma virus encodes an alpha2,3-sialyltransferase that enhances virulence.</title>
        <authorList>
            <person name="Jackson R.J."/>
            <person name="Hall D.F."/>
            <person name="Kerr P.J."/>
        </authorList>
    </citation>
    <scope>NUCLEOTIDE SEQUENCE [LARGE SCALE GENOMIC DNA]</scope>
    <source>
        <strain evidence="5">Kasza</strain>
    </source>
</reference>
<dbReference type="InterPro" id="IPR006652">
    <property type="entry name" value="Kelch_1"/>
</dbReference>
<keyword evidence="5" id="KW-1185">Reference proteome</keyword>
<reference evidence="5" key="13">
    <citation type="journal article" date="1992" name="J. Gen. Virol.">
        <title>Nucleotide sequence analysis of a unique near-terminal region of the tumorigenic poxvirus, Shope fibroma virus.</title>
        <authorList>
            <person name="Massung R.F."/>
            <person name="McFadden G."/>
            <person name="Moyer R.W."/>
        </authorList>
    </citation>
    <scope>NUCLEOTIDE SEQUENCE [LARGE SCALE GENOMIC DNA]</scope>
    <source>
        <strain evidence="5">Kasza</strain>
    </source>
</reference>
<dbReference type="InterPro" id="IPR000210">
    <property type="entry name" value="BTB/POZ_dom"/>
</dbReference>
<reference evidence="5" key="14">
    <citation type="journal article" date="1992" name="Virus Res.">
        <title>Sequence and analysis of the BamHI 'D' fragment of Shope fibroma virus: comparison with similar regions of related poxviruses.</title>
        <authorList>
            <person name="Strayer D.S."/>
            <person name="Jerng H.H."/>
        </authorList>
    </citation>
    <scope>NUCLEOTIDE SEQUENCE [LARGE SCALE GENOMIC DNA]</scope>
    <source>
        <strain evidence="5">Kasza</strain>
    </source>
</reference>
<reference evidence="5" key="5">
    <citation type="journal article" date="1987" name="Virology">
        <title>Tumorigenic poxviruses: genomic organization and DNA sequence of the telomeric region of the Shope fibroma virus genome.</title>
        <authorList>
            <person name="Upton C."/>
            <person name="DeLange A.M."/>
            <person name="McFadden G."/>
        </authorList>
    </citation>
    <scope>NUCLEOTIDE SEQUENCE [LARGE SCALE GENOMIC DNA]</scope>
    <source>
        <strain evidence="5">Kasza</strain>
    </source>
</reference>
<dbReference type="InterPro" id="IPR011705">
    <property type="entry name" value="BACK"/>
</dbReference>
<protein>
    <submittedName>
        <fullName evidence="4">Gp009L</fullName>
    </submittedName>
</protein>
<organism evidence="5">
    <name type="scientific">Rabbit fibroma virus (strain Kasza)</name>
    <name type="common">RFV</name>
    <name type="synonym">Shope fibroma virus (strain Kasza)</name>
    <dbReference type="NCBI Taxonomy" id="10272"/>
    <lineage>
        <taxon>Viruses</taxon>
        <taxon>Varidnaviria</taxon>
        <taxon>Bamfordvirae</taxon>
        <taxon>Nucleocytoviricota</taxon>
        <taxon>Pokkesviricetes</taxon>
        <taxon>Chitovirales</taxon>
        <taxon>Poxviridae</taxon>
        <taxon>Chordopoxvirinae</taxon>
        <taxon>Leporipoxvirus</taxon>
        <taxon>Leporipoxvirus shope</taxon>
        <taxon>Rabbit fibroma virus</taxon>
    </lineage>
</organism>
<dbReference type="KEGG" id="vg:1486855"/>
<dbReference type="SMART" id="SM00225">
    <property type="entry name" value="BTB"/>
    <property type="match status" value="1"/>
</dbReference>
<reference evidence="5" key="11">
    <citation type="journal article" date="1991" name="Virology">
        <title>Identification and DNA sequence of the large subunit of the capping enzyme from Shope fibroma virus.</title>
        <authorList>
            <person name="Upton C."/>
            <person name="Stuart D."/>
            <person name="McFadden G."/>
        </authorList>
    </citation>
    <scope>NUCLEOTIDE SEQUENCE [LARGE SCALE GENOMIC DNA]</scope>
    <source>
        <strain evidence="5">Kasza</strain>
    </source>
</reference>
<dbReference type="InterPro" id="IPR011333">
    <property type="entry name" value="SKP1/BTB/POZ_sf"/>
</dbReference>
<dbReference type="Pfam" id="PF00651">
    <property type="entry name" value="BTB"/>
    <property type="match status" value="1"/>
</dbReference>
<reference evidence="5" key="4">
    <citation type="journal article" date="1986" name="Virology">
        <title>Tumorigenic poxviruses: analysis of viral DNA sequences implicated in the tumorigenicity of Shope fibroma virus and malignant rabbit virus.</title>
        <authorList>
            <person name="Upton C."/>
            <person name="McFadden G."/>
        </authorList>
    </citation>
    <scope>NUCLEOTIDE SEQUENCE [LARGE SCALE GENOMIC DNA]</scope>
    <source>
        <strain evidence="5">Kasza</strain>
    </source>
</reference>
<evidence type="ECO:0000256" key="2">
    <source>
        <dbReference type="ARBA" id="ARBA00022737"/>
    </source>
</evidence>
<reference evidence="4 5" key="8">
    <citation type="journal article" date="1990" name="Virology">
        <title>The complete DNA sequence of vaccinia virus.</title>
        <authorList>
            <person name="Goebel S.J."/>
            <person name="Johnson G.P."/>
            <person name="Perkus M.E."/>
            <person name="Davis S.W."/>
            <person name="Winslow J.P."/>
            <person name="Paoletti E."/>
        </authorList>
    </citation>
    <scope>NUCLEOTIDE SEQUENCE [LARGE SCALE GENOMIC DNA]</scope>
    <source>
        <strain evidence="4 5">Kasza</strain>
    </source>
</reference>
<dbReference type="CDD" id="cd18186">
    <property type="entry name" value="BTB_POZ_ZBTB_KLHL-like"/>
    <property type="match status" value="1"/>
</dbReference>
<evidence type="ECO:0000256" key="1">
    <source>
        <dbReference type="ARBA" id="ARBA00022441"/>
    </source>
</evidence>
<dbReference type="InterPro" id="IPR024182">
    <property type="entry name" value="Vaccinia_A55R"/>
</dbReference>
<dbReference type="Gene3D" id="3.30.710.10">
    <property type="entry name" value="Potassium Channel Kv1.1, Chain A"/>
    <property type="match status" value="1"/>
</dbReference>
<evidence type="ECO:0000313" key="5">
    <source>
        <dbReference type="Proteomes" id="UP000000868"/>
    </source>
</evidence>
<dbReference type="RefSeq" id="NP_051898.1">
    <property type="nucleotide sequence ID" value="NC_001266.1"/>
</dbReference>
<reference evidence="5" key="20">
    <citation type="journal article" date="1997" name="Virology">
        <title>The T1/35kDa family of poxvirus-secreted proteins bind chemokines and modulate leukocyte influx into virus-infected tissues.</title>
        <authorList>
            <person name="Graham K.A."/>
            <person name="Lalani A.S."/>
            <person name="Macen J.L."/>
            <person name="Ness T.L."/>
            <person name="Barry M."/>
            <person name="Liu L.Y."/>
            <person name="Lucas A."/>
            <person name="Clark-Lewis I."/>
            <person name="Moyer R.W."/>
            <person name="McFadden G."/>
        </authorList>
    </citation>
    <scope>NUCLEOTIDE SEQUENCE [LARGE SCALE GENOMIC DNA]</scope>
    <source>
        <strain evidence="5">Kasza</strain>
    </source>
</reference>